<feature type="region of interest" description="Disordered" evidence="1">
    <location>
        <begin position="39"/>
        <end position="68"/>
    </location>
</feature>
<reference evidence="2 3" key="1">
    <citation type="journal article" date="2014" name="Nat. Genet.">
        <title>Genome and transcriptome of the porcine whipworm Trichuris suis.</title>
        <authorList>
            <person name="Jex A.R."/>
            <person name="Nejsum P."/>
            <person name="Schwarz E.M."/>
            <person name="Hu L."/>
            <person name="Young N.D."/>
            <person name="Hall R.S."/>
            <person name="Korhonen P.K."/>
            <person name="Liao S."/>
            <person name="Thamsborg S."/>
            <person name="Xia J."/>
            <person name="Xu P."/>
            <person name="Wang S."/>
            <person name="Scheerlinck J.P."/>
            <person name="Hofmann A."/>
            <person name="Sternberg P.W."/>
            <person name="Wang J."/>
            <person name="Gasser R.B."/>
        </authorList>
    </citation>
    <scope>NUCLEOTIDE SEQUENCE [LARGE SCALE GENOMIC DNA]</scope>
    <source>
        <strain evidence="2">DCEP-RM93M</strain>
    </source>
</reference>
<gene>
    <name evidence="2" type="ORF">M513_00350</name>
</gene>
<protein>
    <submittedName>
        <fullName evidence="2">Uncharacterized protein</fullName>
    </submittedName>
</protein>
<organism evidence="2 3">
    <name type="scientific">Trichuris suis</name>
    <name type="common">pig whipworm</name>
    <dbReference type="NCBI Taxonomy" id="68888"/>
    <lineage>
        <taxon>Eukaryota</taxon>
        <taxon>Metazoa</taxon>
        <taxon>Ecdysozoa</taxon>
        <taxon>Nematoda</taxon>
        <taxon>Enoplea</taxon>
        <taxon>Dorylaimia</taxon>
        <taxon>Trichinellida</taxon>
        <taxon>Trichuridae</taxon>
        <taxon>Trichuris</taxon>
    </lineage>
</organism>
<dbReference type="AlphaFoldDB" id="A0A085MN61"/>
<accession>A0A085MN61</accession>
<evidence type="ECO:0000313" key="2">
    <source>
        <dbReference type="EMBL" id="KFD58657.1"/>
    </source>
</evidence>
<feature type="compositionally biased region" description="Polar residues" evidence="1">
    <location>
        <begin position="39"/>
        <end position="64"/>
    </location>
</feature>
<feature type="non-terminal residue" evidence="2">
    <location>
        <position position="319"/>
    </location>
</feature>
<feature type="non-terminal residue" evidence="2">
    <location>
        <position position="1"/>
    </location>
</feature>
<proteinExistence type="predicted"/>
<name>A0A085MN61_9BILA</name>
<sequence>YYFAFTLQSQGLIIETPLYHSYIEEIEKQDAHATMNGILSSKSSSDQAGTNGFQQNGTTSTGQNGYEARRPKLKRVRLPFFSRARRNVKSIAVSAFWLPEFDSAQSICEQRLCGALRKRKASQCFADTCKEYDKWVFRRNAQPISEKNDVSHTGAKLRRLDETIGQNHIPPYDPSSTVLMTTSTPISTDTKVHGLDETIDKSQASTSSQNNTVSMATFSASTNNVGVPAASPFVFGTAPAFAPSSSVTQHNGSVKPFQFGVASPSTSFLPTGTFGSQSSTDLSLHTLSAPTDGSQIFAFSPASFSTTAKRSMLSRRRRR</sequence>
<keyword evidence="3" id="KW-1185">Reference proteome</keyword>
<dbReference type="Proteomes" id="UP000030764">
    <property type="component" value="Unassembled WGS sequence"/>
</dbReference>
<evidence type="ECO:0000256" key="1">
    <source>
        <dbReference type="SAM" id="MobiDB-lite"/>
    </source>
</evidence>
<evidence type="ECO:0000313" key="3">
    <source>
        <dbReference type="Proteomes" id="UP000030764"/>
    </source>
</evidence>
<dbReference type="EMBL" id="KL363183">
    <property type="protein sequence ID" value="KFD58657.1"/>
    <property type="molecule type" value="Genomic_DNA"/>
</dbReference>